<proteinExistence type="predicted"/>
<accession>A0A843XRG3</accession>
<gene>
    <name evidence="3" type="ORF">Taro_054704</name>
</gene>
<keyword evidence="2" id="KW-0732">Signal</keyword>
<feature type="compositionally biased region" description="Basic residues" evidence="1">
    <location>
        <begin position="51"/>
        <end position="61"/>
    </location>
</feature>
<sequence>MFPIAFWLGRRWPLCRVPVVAVAVCHVSASQVVEGSLRRSGAMERPGARAERRRVRGVRRRQPTDREGPFVGWFLRSKSGGDVQPVAFLVATGWPSRSPLRFSSRFCSEGGTLAVAFGVATGQSSRSTFWGSDDAQVAFTPPCRLATGQWPHLGSGLLTLNATGQYVTFRLFWLLFCLAVFRLLVPCHVCRHWPTAPPGFPGGVPCVPVPAGLRLSPFPGTPILGNLLREYSGLRVCSSWQPIADSPLSHCLSLRWFRSHVVVSGVRPQLGQAAVLRELVCFCGGSVSPFAGAEAGARLASRACGLRVPLLAASGGGLVVVAVTASVLGCQSVVAPACVVSRPRGVSRVHSGSACGPSTLWRSEVAVLVSCVWPDLVGGRGVALFGSAAWGSSSRELGVGRVAEAVVAPCVVSSSESERCELLKPSELRAVFCKSSRISQEELRMYHGIRDALMLS</sequence>
<evidence type="ECO:0000313" key="3">
    <source>
        <dbReference type="EMBL" id="MQM21660.1"/>
    </source>
</evidence>
<evidence type="ECO:0008006" key="5">
    <source>
        <dbReference type="Google" id="ProtNLM"/>
    </source>
</evidence>
<organism evidence="3 4">
    <name type="scientific">Colocasia esculenta</name>
    <name type="common">Wild taro</name>
    <name type="synonym">Arum esculentum</name>
    <dbReference type="NCBI Taxonomy" id="4460"/>
    <lineage>
        <taxon>Eukaryota</taxon>
        <taxon>Viridiplantae</taxon>
        <taxon>Streptophyta</taxon>
        <taxon>Embryophyta</taxon>
        <taxon>Tracheophyta</taxon>
        <taxon>Spermatophyta</taxon>
        <taxon>Magnoliopsida</taxon>
        <taxon>Liliopsida</taxon>
        <taxon>Araceae</taxon>
        <taxon>Aroideae</taxon>
        <taxon>Colocasieae</taxon>
        <taxon>Colocasia</taxon>
    </lineage>
</organism>
<name>A0A843XRG3_COLES</name>
<dbReference type="EMBL" id="NMUH01011374">
    <property type="protein sequence ID" value="MQM21660.1"/>
    <property type="molecule type" value="Genomic_DNA"/>
</dbReference>
<dbReference type="AlphaFoldDB" id="A0A843XRG3"/>
<dbReference type="Proteomes" id="UP000652761">
    <property type="component" value="Unassembled WGS sequence"/>
</dbReference>
<evidence type="ECO:0000256" key="2">
    <source>
        <dbReference type="SAM" id="SignalP"/>
    </source>
</evidence>
<feature type="chain" id="PRO_5032502839" description="Secreted protein" evidence="2">
    <location>
        <begin position="30"/>
        <end position="456"/>
    </location>
</feature>
<protein>
    <recommendedName>
        <fullName evidence="5">Secreted protein</fullName>
    </recommendedName>
</protein>
<keyword evidence="4" id="KW-1185">Reference proteome</keyword>
<feature type="region of interest" description="Disordered" evidence="1">
    <location>
        <begin position="43"/>
        <end position="63"/>
    </location>
</feature>
<feature type="signal peptide" evidence="2">
    <location>
        <begin position="1"/>
        <end position="29"/>
    </location>
</feature>
<reference evidence="3" key="1">
    <citation type="submission" date="2017-07" db="EMBL/GenBank/DDBJ databases">
        <title>Taro Niue Genome Assembly and Annotation.</title>
        <authorList>
            <person name="Atibalentja N."/>
            <person name="Keating K."/>
            <person name="Fields C.J."/>
        </authorList>
    </citation>
    <scope>NUCLEOTIDE SEQUENCE</scope>
    <source>
        <strain evidence="3">Niue_2</strain>
        <tissue evidence="3">Leaf</tissue>
    </source>
</reference>
<evidence type="ECO:0000256" key="1">
    <source>
        <dbReference type="SAM" id="MobiDB-lite"/>
    </source>
</evidence>
<evidence type="ECO:0000313" key="4">
    <source>
        <dbReference type="Proteomes" id="UP000652761"/>
    </source>
</evidence>
<comment type="caution">
    <text evidence="3">The sequence shown here is derived from an EMBL/GenBank/DDBJ whole genome shotgun (WGS) entry which is preliminary data.</text>
</comment>